<dbReference type="CTD" id="113417943"/>
<dbReference type="Pfam" id="PF14977">
    <property type="entry name" value="FAM194"/>
    <property type="match status" value="1"/>
</dbReference>
<proteinExistence type="predicted"/>
<evidence type="ECO:0000256" key="1">
    <source>
        <dbReference type="SAM" id="MobiDB-lite"/>
    </source>
</evidence>
<evidence type="ECO:0000313" key="3">
    <source>
        <dbReference type="Proteomes" id="UP000189704"/>
    </source>
</evidence>
<sequence length="1164" mass="128225">MMSNQELYQQYLATAPRLLARISKLLMICRNAGISIPKGIRNIFEFTWEELITDPAVPTPSEIVGLEVSFGSPPGGLVESIPVQVPNQKKPPPPPPAPLPPTLPGATGAAKQSSPSANLPCPVPASQETLHKFQRQSIHLLTELLSLKMKAMVESVSVGANPLDITRRFVEASQLLHLNAKEMAFNCLIGTVGKSDYGGGQMDKESPVNVSTMGVNSPYQLVYQSSTACLSFSLSTGREAKKKIGKSKTAEDVSMPAPQRGVRTPVDSTELNDPCPEAREKLQEMCRHIEAERATWKGRNISYPMIMRNYRAKTSSHLMPALKGDSHTLSPHHPQTPTATPHQPPVHYLPLHQHSQEWKVPRKAIKLHYTFYDGSSFVYYPSGNIAMCQIPTCCRGRAITCLFNDTPGFSFLALFNAEGQGCVHYNLKTCCPYVLVLDEEGGTTNDQKGYVVHKWSWTSKTDTLLSLEYKVNEQMKLTVLGQDSIVVTFTSLNETVTLTVSANNCPHGLAHDRRINRRLSNLDDKVSKMSRALAEIKKRFQKTVTQFMNSILLAAGLFTIEYPSRNEEAESSRLKMRPGAHSERVPRLSLHSGENVLRSQVAQPDSVAESKEEHGSAPVSSIRKKTKSHAKATVTSRGKAHEPCGPARWAASLSDCPLVLRKLLRKEDTRTGCRCIVKAPLVSDVELERFLLAPRDPSQVLVFGIVSSQNLAGTAQLQWLLDTLYSHRQQGRGSPCIQCRHDPYRLLQYDLDGPLQKDPPLMVKKHSAVQGMILMFAGGKLLFGGRVLNGYGFSKQNLLKQIFRARQDCKMGYFLPNDYKFSVPPSVQSLEDSESAKRTMSEDIQGSLSSLVLGDKVEKDSFPEAEKARVISPNPRLQPFINPMSSRVVEMRPSGERAGSRATSSRQSQEGQQDRREEAGLQEVMPPWWPPPAGPQAWMLLLPLAQSCVGLQPPTPSSKPLCNKRACLQRLGRLWGRLQQACISLASARPEADSLVPGPVLGNSVPLTQSSLWGRRAASQEQGEDAEGLPCSPSPRSVQAPGCRRHQARCLQSYLCFLCNGDFSEEAKAELEPKPEGPIVQTGVEAQREGQPSHDALAAVCRTVPMLDGTGHSGPPQKGARPAPARSPAFRQARKLGASLGQEQQQLREPTLPRRWDDRQGEHP</sequence>
<evidence type="ECO:0000259" key="2">
    <source>
        <dbReference type="Pfam" id="PF14977"/>
    </source>
</evidence>
<gene>
    <name evidence="4" type="primary">CUNH3orf20</name>
</gene>
<feature type="compositionally biased region" description="Basic and acidic residues" evidence="1">
    <location>
        <begin position="1151"/>
        <end position="1164"/>
    </location>
</feature>
<dbReference type="Proteomes" id="UP000189704">
    <property type="component" value="Unplaced"/>
</dbReference>
<feature type="region of interest" description="Disordered" evidence="1">
    <location>
        <begin position="80"/>
        <end position="123"/>
    </location>
</feature>
<feature type="domain" description="FAM194 C-terminal" evidence="2">
    <location>
        <begin position="353"/>
        <end position="561"/>
    </location>
</feature>
<dbReference type="KEGG" id="csyr:103264799"/>
<feature type="region of interest" description="Disordered" evidence="1">
    <location>
        <begin position="569"/>
        <end position="644"/>
    </location>
</feature>
<feature type="compositionally biased region" description="Polar residues" evidence="1">
    <location>
        <begin position="901"/>
        <end position="911"/>
    </location>
</feature>
<dbReference type="InterPro" id="IPR029281">
    <property type="entry name" value="FAM194_C"/>
</dbReference>
<feature type="compositionally biased region" description="Low complexity" evidence="1">
    <location>
        <begin position="1120"/>
        <end position="1131"/>
    </location>
</feature>
<feature type="region of interest" description="Disordered" evidence="1">
    <location>
        <begin position="323"/>
        <end position="345"/>
    </location>
</feature>
<dbReference type="GeneID" id="103264799"/>
<reference evidence="4" key="1">
    <citation type="submission" date="2025-08" db="UniProtKB">
        <authorList>
            <consortium name="RefSeq"/>
        </authorList>
    </citation>
    <scope>IDENTIFICATION</scope>
</reference>
<feature type="region of interest" description="Disordered" evidence="1">
    <location>
        <begin position="1015"/>
        <end position="1038"/>
    </location>
</feature>
<feature type="region of interest" description="Disordered" evidence="1">
    <location>
        <begin position="890"/>
        <end position="920"/>
    </location>
</feature>
<dbReference type="RefSeq" id="XP_021570391.1">
    <property type="nucleotide sequence ID" value="XM_021714716.1"/>
</dbReference>
<feature type="compositionally biased region" description="Pro residues" evidence="1">
    <location>
        <begin position="89"/>
        <end position="103"/>
    </location>
</feature>
<dbReference type="OrthoDB" id="6351677at2759"/>
<organism evidence="3 4">
    <name type="scientific">Carlito syrichta</name>
    <name type="common">Philippine tarsier</name>
    <name type="synonym">Tarsius syrichta</name>
    <dbReference type="NCBI Taxonomy" id="1868482"/>
    <lineage>
        <taxon>Eukaryota</taxon>
        <taxon>Metazoa</taxon>
        <taxon>Chordata</taxon>
        <taxon>Craniata</taxon>
        <taxon>Vertebrata</taxon>
        <taxon>Euteleostomi</taxon>
        <taxon>Mammalia</taxon>
        <taxon>Eutheria</taxon>
        <taxon>Euarchontoglires</taxon>
        <taxon>Primates</taxon>
        <taxon>Haplorrhini</taxon>
        <taxon>Tarsiiformes</taxon>
        <taxon>Tarsiidae</taxon>
        <taxon>Carlito</taxon>
    </lineage>
</organism>
<feature type="compositionally biased region" description="Low complexity" evidence="1">
    <location>
        <begin position="331"/>
        <end position="341"/>
    </location>
</feature>
<feature type="region of interest" description="Disordered" evidence="1">
    <location>
        <begin position="1106"/>
        <end position="1164"/>
    </location>
</feature>
<keyword evidence="3" id="KW-1185">Reference proteome</keyword>
<dbReference type="AlphaFoldDB" id="A0A3Q0E4F2"/>
<dbReference type="PANTHER" id="PTHR23093">
    <property type="entry name" value="SIMILAR TO CHROMOSOME 3 OPEN READING FRAME 20"/>
    <property type="match status" value="1"/>
</dbReference>
<feature type="region of interest" description="Disordered" evidence="1">
    <location>
        <begin position="243"/>
        <end position="273"/>
    </location>
</feature>
<evidence type="ECO:0000313" key="4">
    <source>
        <dbReference type="RefSeq" id="XP_021570391.1"/>
    </source>
</evidence>
<dbReference type="PANTHER" id="PTHR23093:SF20">
    <property type="entry name" value="SIMILAR TO CHROMOSOME 3 OPEN READING FRAME 20"/>
    <property type="match status" value="1"/>
</dbReference>
<protein>
    <submittedName>
        <fullName evidence="4">Uncharacterized protein C3orf20 homolog</fullName>
    </submittedName>
</protein>
<name>A0A3Q0E4F2_CARSF</name>
<accession>A0A3Q0E4F2</accession>
<feature type="compositionally biased region" description="Basic and acidic residues" evidence="1">
    <location>
        <begin position="890"/>
        <end position="899"/>
    </location>
</feature>
<dbReference type="STRING" id="1868482.ENSTSYP00000011489"/>